<proteinExistence type="predicted"/>
<dbReference type="AlphaFoldDB" id="A0A5Q0QE98"/>
<sequence>MTKQSSVVNLAFSNPSCYKNLYSITVKAVGKRIYMLQMLKGNHSAIFEGVTKESQRMLFLRH</sequence>
<evidence type="ECO:0000313" key="2">
    <source>
        <dbReference type="Proteomes" id="UP000326921"/>
    </source>
</evidence>
<dbReference type="KEGG" id="sphe:GFH32_13565"/>
<dbReference type="Proteomes" id="UP000326921">
    <property type="component" value="Chromosome"/>
</dbReference>
<gene>
    <name evidence="1" type="ORF">GFH32_13565</name>
</gene>
<reference evidence="1 2" key="1">
    <citation type="submission" date="2019-10" db="EMBL/GenBank/DDBJ databases">
        <authorList>
            <person name="Dong K."/>
        </authorList>
    </citation>
    <scope>NUCLEOTIDE SEQUENCE [LARGE SCALE GENOMIC DNA]</scope>
    <source>
        <strain evidence="2">dk4302</strain>
    </source>
</reference>
<dbReference type="RefSeq" id="WP_153512109.1">
    <property type="nucleotide sequence ID" value="NZ_CP045652.1"/>
</dbReference>
<name>A0A5Q0QE98_9SPHI</name>
<protein>
    <submittedName>
        <fullName evidence="1">Uncharacterized protein</fullName>
    </submittedName>
</protein>
<evidence type="ECO:0000313" key="1">
    <source>
        <dbReference type="EMBL" id="QGA27271.1"/>
    </source>
</evidence>
<organism evidence="1 2">
    <name type="scientific">Sphingobacterium zhuxiongii</name>
    <dbReference type="NCBI Taxonomy" id="2662364"/>
    <lineage>
        <taxon>Bacteria</taxon>
        <taxon>Pseudomonadati</taxon>
        <taxon>Bacteroidota</taxon>
        <taxon>Sphingobacteriia</taxon>
        <taxon>Sphingobacteriales</taxon>
        <taxon>Sphingobacteriaceae</taxon>
        <taxon>Sphingobacterium</taxon>
    </lineage>
</organism>
<keyword evidence="2" id="KW-1185">Reference proteome</keyword>
<accession>A0A5Q0QE98</accession>
<dbReference type="EMBL" id="CP045652">
    <property type="protein sequence ID" value="QGA27271.1"/>
    <property type="molecule type" value="Genomic_DNA"/>
</dbReference>